<keyword evidence="14" id="KW-1185">Reference proteome</keyword>
<name>A0ABS1CPS8_9GAMM</name>
<protein>
    <recommendedName>
        <fullName evidence="12">Porin domain-containing protein</fullName>
    </recommendedName>
</protein>
<accession>A0ABS1CPS8</accession>
<dbReference type="PRINTS" id="PR00182">
    <property type="entry name" value="ECOLNEIPORIN"/>
</dbReference>
<dbReference type="PANTHER" id="PTHR34501">
    <property type="entry name" value="PROTEIN YDDL-RELATED"/>
    <property type="match status" value="1"/>
</dbReference>
<dbReference type="InterPro" id="IPR050298">
    <property type="entry name" value="Gram-neg_bact_OMP"/>
</dbReference>
<comment type="subcellular location">
    <subcellularLocation>
        <location evidence="1">Cell outer membrane</location>
        <topology evidence="1">Multi-pass membrane protein</topology>
    </subcellularLocation>
</comment>
<evidence type="ECO:0000256" key="8">
    <source>
        <dbReference type="ARBA" id="ARBA00023114"/>
    </source>
</evidence>
<evidence type="ECO:0000256" key="10">
    <source>
        <dbReference type="ARBA" id="ARBA00023237"/>
    </source>
</evidence>
<keyword evidence="3" id="KW-0813">Transport</keyword>
<dbReference type="InterPro" id="IPR002299">
    <property type="entry name" value="Porin_Neis"/>
</dbReference>
<evidence type="ECO:0000259" key="12">
    <source>
        <dbReference type="Pfam" id="PF13609"/>
    </source>
</evidence>
<keyword evidence="8" id="KW-0626">Porin</keyword>
<comment type="subunit">
    <text evidence="2">Homotrimer.</text>
</comment>
<feature type="signal peptide" evidence="11">
    <location>
        <begin position="1"/>
        <end position="22"/>
    </location>
</feature>
<dbReference type="CDD" id="cd00342">
    <property type="entry name" value="gram_neg_porins"/>
    <property type="match status" value="1"/>
</dbReference>
<evidence type="ECO:0000313" key="13">
    <source>
        <dbReference type="EMBL" id="MBK1633833.1"/>
    </source>
</evidence>
<dbReference type="InterPro" id="IPR023614">
    <property type="entry name" value="Porin_dom_sf"/>
</dbReference>
<evidence type="ECO:0000256" key="11">
    <source>
        <dbReference type="SAM" id="SignalP"/>
    </source>
</evidence>
<dbReference type="EMBL" id="NRRV01000127">
    <property type="protein sequence ID" value="MBK1633833.1"/>
    <property type="molecule type" value="Genomic_DNA"/>
</dbReference>
<reference evidence="13 14" key="1">
    <citation type="journal article" date="2020" name="Microorganisms">
        <title>Osmotic Adaptation and Compatible Solute Biosynthesis of Phototrophic Bacteria as Revealed from Genome Analyses.</title>
        <authorList>
            <person name="Imhoff J.F."/>
            <person name="Rahn T."/>
            <person name="Kunzel S."/>
            <person name="Keller A."/>
            <person name="Neulinger S.C."/>
        </authorList>
    </citation>
    <scope>NUCLEOTIDE SEQUENCE [LARGE SCALE GENOMIC DNA]</scope>
    <source>
        <strain evidence="13 14">DSM 6210</strain>
    </source>
</reference>
<sequence length="462" mass="48974">MNKKLLSLAVAAAVAAPTAAMAEAVLYGKLNQSIDYQDVTNAIAPTYTTVDEAGVTLTEEGQEALAGFEGPVIVRNPAGDPLINNDGEDFSGWGISREGSFMQGSSRANRIGVKGSEDLGNGLKAIYQVELGLNLTAADDDIDSGNNGISYRNSFVGLAGDWGTVLAGRHDTPLKISTGKLDMFSDTMADYNGTVGFDDVRADNVVAYISPSFSGFSFAGAVVAPGGATVDTFGGGDTNIDNDSLASAWSLALIYNNGPFYGSAAYEVLGADHFMDSNTALAGNAGCINTDGTETLSCSYIDDDYSKWRIGLGLLDWNGFSLSAIYEQQDDLPGGQVRNATAFVNPDGTVDFLGVTGVKEQRLWQVQAGYSFGNNMVKAMYGAVDRDADRPLDSFRANPRAIGNLTDDLEGDRETWAIGFDHNFSKRTKAYALYVDVTDDSNKEPGGANEFNGFSLGVVHKF</sequence>
<evidence type="ECO:0000313" key="14">
    <source>
        <dbReference type="Proteomes" id="UP000748752"/>
    </source>
</evidence>
<organism evidence="13 14">
    <name type="scientific">Thiohalocapsa halophila</name>
    <dbReference type="NCBI Taxonomy" id="69359"/>
    <lineage>
        <taxon>Bacteria</taxon>
        <taxon>Pseudomonadati</taxon>
        <taxon>Pseudomonadota</taxon>
        <taxon>Gammaproteobacteria</taxon>
        <taxon>Chromatiales</taxon>
        <taxon>Chromatiaceae</taxon>
        <taxon>Thiohalocapsa</taxon>
    </lineage>
</organism>
<gene>
    <name evidence="13" type="ORF">CKO31_24490</name>
</gene>
<dbReference type="InterPro" id="IPR001702">
    <property type="entry name" value="Porin_Gram-ve"/>
</dbReference>
<evidence type="ECO:0000256" key="6">
    <source>
        <dbReference type="ARBA" id="ARBA00022729"/>
    </source>
</evidence>
<feature type="chain" id="PRO_5047328647" description="Porin domain-containing protein" evidence="11">
    <location>
        <begin position="23"/>
        <end position="462"/>
    </location>
</feature>
<evidence type="ECO:0000256" key="3">
    <source>
        <dbReference type="ARBA" id="ARBA00022448"/>
    </source>
</evidence>
<dbReference type="Pfam" id="PF13609">
    <property type="entry name" value="Porin_4"/>
    <property type="match status" value="1"/>
</dbReference>
<evidence type="ECO:0000256" key="4">
    <source>
        <dbReference type="ARBA" id="ARBA00022452"/>
    </source>
</evidence>
<dbReference type="Gene3D" id="2.40.160.10">
    <property type="entry name" value="Porin"/>
    <property type="match status" value="1"/>
</dbReference>
<evidence type="ECO:0000256" key="1">
    <source>
        <dbReference type="ARBA" id="ARBA00004571"/>
    </source>
</evidence>
<feature type="domain" description="Porin" evidence="12">
    <location>
        <begin position="9"/>
        <end position="440"/>
    </location>
</feature>
<keyword evidence="10" id="KW-0998">Cell outer membrane</keyword>
<keyword evidence="6 11" id="KW-0732">Signal</keyword>
<keyword evidence="9" id="KW-0472">Membrane</keyword>
<keyword evidence="4" id="KW-1134">Transmembrane beta strand</keyword>
<evidence type="ECO:0000256" key="7">
    <source>
        <dbReference type="ARBA" id="ARBA00023065"/>
    </source>
</evidence>
<keyword evidence="5" id="KW-0812">Transmembrane</keyword>
<keyword evidence="7" id="KW-0406">Ion transport</keyword>
<proteinExistence type="predicted"/>
<dbReference type="Proteomes" id="UP000748752">
    <property type="component" value="Unassembled WGS sequence"/>
</dbReference>
<dbReference type="InterPro" id="IPR033900">
    <property type="entry name" value="Gram_neg_porin_domain"/>
</dbReference>
<dbReference type="PRINTS" id="PR00184">
    <property type="entry name" value="NEISSPPORIN"/>
</dbReference>
<evidence type="ECO:0000256" key="9">
    <source>
        <dbReference type="ARBA" id="ARBA00023136"/>
    </source>
</evidence>
<evidence type="ECO:0000256" key="5">
    <source>
        <dbReference type="ARBA" id="ARBA00022692"/>
    </source>
</evidence>
<dbReference type="PANTHER" id="PTHR34501:SF9">
    <property type="entry name" value="MAJOR OUTER MEMBRANE PROTEIN P.IA"/>
    <property type="match status" value="1"/>
</dbReference>
<evidence type="ECO:0000256" key="2">
    <source>
        <dbReference type="ARBA" id="ARBA00011233"/>
    </source>
</evidence>
<comment type="caution">
    <text evidence="13">The sequence shown here is derived from an EMBL/GenBank/DDBJ whole genome shotgun (WGS) entry which is preliminary data.</text>
</comment>
<dbReference type="SUPFAM" id="SSF56935">
    <property type="entry name" value="Porins"/>
    <property type="match status" value="1"/>
</dbReference>